<dbReference type="Proteomes" id="UP000076359">
    <property type="component" value="Unassembled WGS sequence"/>
</dbReference>
<dbReference type="AlphaFoldDB" id="A0A151LI04"/>
<name>A0A151LI04_PLARE</name>
<proteinExistence type="predicted"/>
<feature type="non-terminal residue" evidence="1">
    <location>
        <position position="26"/>
    </location>
</feature>
<protein>
    <submittedName>
        <fullName evidence="1">Cytochrome c oxidase subunit 6B, putative</fullName>
    </submittedName>
</protein>
<organism evidence="1 2">
    <name type="scientific">Plasmodium reichenowi</name>
    <dbReference type="NCBI Taxonomy" id="5854"/>
    <lineage>
        <taxon>Eukaryota</taxon>
        <taxon>Sar</taxon>
        <taxon>Alveolata</taxon>
        <taxon>Apicomplexa</taxon>
        <taxon>Aconoidasida</taxon>
        <taxon>Haemosporida</taxon>
        <taxon>Plasmodiidae</taxon>
        <taxon>Plasmodium</taxon>
        <taxon>Plasmodium (Laverania)</taxon>
    </lineage>
</organism>
<dbReference type="RefSeq" id="XP_019970510.1">
    <property type="nucleotide sequence ID" value="XM_020114809.1"/>
</dbReference>
<evidence type="ECO:0000313" key="2">
    <source>
        <dbReference type="Proteomes" id="UP000076359"/>
    </source>
</evidence>
<gene>
    <name evidence="1" type="ORF">PRSY57_0926000</name>
</gene>
<evidence type="ECO:0000313" key="1">
    <source>
        <dbReference type="EMBL" id="KYN98572.1"/>
    </source>
</evidence>
<accession>A0A151LI04</accession>
<comment type="caution">
    <text evidence="1">The sequence shown here is derived from an EMBL/GenBank/DDBJ whole genome shotgun (WGS) entry which is preliminary data.</text>
</comment>
<dbReference type="GeneID" id="24531108"/>
<dbReference type="KEGG" id="prei:PRSY57_0926000"/>
<reference evidence="1 2" key="1">
    <citation type="journal article" date="2016" name="Nat. Commun.">
        <title>Genomes of cryptic chimpanzee Plasmodium species reveal key evolutionary events leading to human malaria.</title>
        <authorList>
            <person name="Sundararaman S.A."/>
            <person name="Plenderleith L.J."/>
            <person name="Liu W."/>
            <person name="Loy D.E."/>
            <person name="Learn G.H."/>
            <person name="Li Y."/>
            <person name="Shaw K.S."/>
            <person name="Ayouba A."/>
            <person name="Peeters M."/>
            <person name="Speede S."/>
            <person name="Shaw G.M."/>
            <person name="Bushman F.D."/>
            <person name="Brisson D."/>
            <person name="Rayner J.C."/>
            <person name="Sharp P.M."/>
            <person name="Hahn B.H."/>
        </authorList>
    </citation>
    <scope>NUCLEOTIDE SEQUENCE [LARGE SCALE GENOMIC DNA]</scope>
    <source>
        <strain evidence="1 2">SY57</strain>
    </source>
</reference>
<sequence length="26" mass="3011">MSESNYVSHKFIKNYDELTAQNPHAS</sequence>
<dbReference type="EMBL" id="LVLA01000010">
    <property type="protein sequence ID" value="KYN98572.1"/>
    <property type="molecule type" value="Genomic_DNA"/>
</dbReference>